<dbReference type="EMBL" id="JACEFI010000010">
    <property type="protein sequence ID" value="KAH0596129.1"/>
    <property type="molecule type" value="Genomic_DNA"/>
</dbReference>
<evidence type="ECO:0000256" key="1">
    <source>
        <dbReference type="SAM" id="MobiDB-lite"/>
    </source>
</evidence>
<feature type="compositionally biased region" description="Polar residues" evidence="1">
    <location>
        <begin position="20"/>
        <end position="31"/>
    </location>
</feature>
<keyword evidence="3" id="KW-1185">Reference proteome</keyword>
<feature type="region of interest" description="Disordered" evidence="1">
    <location>
        <begin position="1"/>
        <end position="32"/>
    </location>
</feature>
<comment type="caution">
    <text evidence="2">The sequence shown here is derived from an EMBL/GenBank/DDBJ whole genome shotgun (WGS) entry which is preliminary data.</text>
</comment>
<organism evidence="2 3">
    <name type="scientific">Metarhizium humberi</name>
    <dbReference type="NCBI Taxonomy" id="2596975"/>
    <lineage>
        <taxon>Eukaryota</taxon>
        <taxon>Fungi</taxon>
        <taxon>Dikarya</taxon>
        <taxon>Ascomycota</taxon>
        <taxon>Pezizomycotina</taxon>
        <taxon>Sordariomycetes</taxon>
        <taxon>Hypocreomycetidae</taxon>
        <taxon>Hypocreales</taxon>
        <taxon>Clavicipitaceae</taxon>
        <taxon>Metarhizium</taxon>
    </lineage>
</organism>
<reference evidence="2 3" key="1">
    <citation type="submission" date="2020-07" db="EMBL/GenBank/DDBJ databases">
        <title>Metarhizium humberi genome.</title>
        <authorList>
            <person name="Lysoe E."/>
        </authorList>
    </citation>
    <scope>NUCLEOTIDE SEQUENCE [LARGE SCALE GENOMIC DNA]</scope>
    <source>
        <strain evidence="2 3">ESALQ1638</strain>
    </source>
</reference>
<name>A0A9P8S689_9HYPO</name>
<protein>
    <submittedName>
        <fullName evidence="2">Uncharacterized protein</fullName>
    </submittedName>
</protein>
<dbReference type="Proteomes" id="UP000764110">
    <property type="component" value="Unassembled WGS sequence"/>
</dbReference>
<gene>
    <name evidence="2" type="ORF">MHUMG1_05990</name>
</gene>
<proteinExistence type="predicted"/>
<evidence type="ECO:0000313" key="3">
    <source>
        <dbReference type="Proteomes" id="UP000764110"/>
    </source>
</evidence>
<evidence type="ECO:0000313" key="2">
    <source>
        <dbReference type="EMBL" id="KAH0596129.1"/>
    </source>
</evidence>
<sequence length="217" mass="23437">MLSSSFSLPTRCKAREHMAPSSTAFTPNLSMSHHDKNPDMSALEMSAFTEATMVLTNSALLGRGDLDSVEMVDSDVGEDALEDRLAEALDAADAAENGDASLLSSLPSLFPVFVRGRIACFPDTNLMPRSYPGQSAPYLRQLPHSGRTSSHLTLLLRHSWHPVLRGTPTMSLCRGPAEPCTRVLQDLTDLWLMSSIPGQVSGWCGLTVVLNVKPDAV</sequence>
<accession>A0A9P8S689</accession>
<dbReference type="AlphaFoldDB" id="A0A9P8S689"/>